<dbReference type="EMBL" id="QJSP01000022">
    <property type="protein sequence ID" value="PYE12426.1"/>
    <property type="molecule type" value="Genomic_DNA"/>
</dbReference>
<feature type="active site" description="Proton acceptor" evidence="4">
    <location>
        <position position="349"/>
    </location>
</feature>
<dbReference type="PANTHER" id="PTHR21661">
    <property type="entry name" value="EPOXIDE HYDROLASE 1-RELATED"/>
    <property type="match status" value="1"/>
</dbReference>
<comment type="caution">
    <text evidence="6">The sequence shown here is derived from an EMBL/GenBank/DDBJ whole genome shotgun (WGS) entry which is preliminary data.</text>
</comment>
<dbReference type="SUPFAM" id="SSF53474">
    <property type="entry name" value="alpha/beta-Hydrolases"/>
    <property type="match status" value="1"/>
</dbReference>
<dbReference type="GO" id="GO:0097176">
    <property type="term" value="P:epoxide metabolic process"/>
    <property type="evidence" value="ECO:0007669"/>
    <property type="project" value="TreeGrafter"/>
</dbReference>
<keyword evidence="3" id="KW-0378">Hydrolase</keyword>
<dbReference type="InterPro" id="IPR000639">
    <property type="entry name" value="Epox_hydrolase-like"/>
</dbReference>
<sequence>MGGDKNVEMPAYSWERVSNNAIEDLHRRLRSFRPAATSPTTDWDRGIPAEYLDKVVKYWLELFDWRAQEDRIASYPWVRGTLEGTVATAIHQRSANHGAKALVLLHGWPDSMLRFERVLPLLSDVHVVVPCLPGYPGALHLPDRVATPTVMAGDIAAMMRALGYADYVVSGGDVGAIVAHIMASRYPDAVTALHLTDIPAIRLPADLRSQLSDVEQEYYRDARRWRSAEGAYRAEQATKPHTLAAGLSDSPAGVAAWIIEKLHGWSDCNGDVESVFPLDDMLTWVSLYWFTNCIGTSFDPYSAPALDFGPITAPAAISMFRHGLVPADRPLVERIYDVKAWATHDSGGHFAAWERPAEFVRGVREALELTI</sequence>
<evidence type="ECO:0000256" key="3">
    <source>
        <dbReference type="ARBA" id="ARBA00022801"/>
    </source>
</evidence>
<gene>
    <name evidence="6" type="ORF">DFR67_12210</name>
</gene>
<dbReference type="PIRSF" id="PIRSF001112">
    <property type="entry name" value="Epoxide_hydrolase"/>
    <property type="match status" value="1"/>
</dbReference>
<dbReference type="PRINTS" id="PR00412">
    <property type="entry name" value="EPOXHYDRLASE"/>
</dbReference>
<proteinExistence type="inferred from homology"/>
<dbReference type="Gene3D" id="3.40.50.1820">
    <property type="entry name" value="alpha/beta hydrolase"/>
    <property type="match status" value="1"/>
</dbReference>
<evidence type="ECO:0000313" key="7">
    <source>
        <dbReference type="Proteomes" id="UP000247591"/>
    </source>
</evidence>
<dbReference type="Pfam" id="PF06441">
    <property type="entry name" value="EHN"/>
    <property type="match status" value="1"/>
</dbReference>
<accession>A0A318RCK2</accession>
<dbReference type="RefSeq" id="WP_211325167.1">
    <property type="nucleotide sequence ID" value="NZ_QJSP01000022.1"/>
</dbReference>
<organism evidence="6 7">
    <name type="scientific">Williamsia limnetica</name>
    <dbReference type="NCBI Taxonomy" id="882452"/>
    <lineage>
        <taxon>Bacteria</taxon>
        <taxon>Bacillati</taxon>
        <taxon>Actinomycetota</taxon>
        <taxon>Actinomycetes</taxon>
        <taxon>Mycobacteriales</taxon>
        <taxon>Nocardiaceae</taxon>
        <taxon>Williamsia</taxon>
    </lineage>
</organism>
<keyword evidence="2" id="KW-0058">Aromatic hydrocarbons catabolism</keyword>
<comment type="similarity">
    <text evidence="1">Belongs to the peptidase S33 family.</text>
</comment>
<dbReference type="InterPro" id="IPR016292">
    <property type="entry name" value="Epoxide_hydrolase"/>
</dbReference>
<evidence type="ECO:0000256" key="4">
    <source>
        <dbReference type="PIRSR" id="PIRSR001112-1"/>
    </source>
</evidence>
<dbReference type="InterPro" id="IPR010497">
    <property type="entry name" value="Epoxide_hydro_N"/>
</dbReference>
<keyword evidence="7" id="KW-1185">Reference proteome</keyword>
<evidence type="ECO:0000259" key="5">
    <source>
        <dbReference type="Pfam" id="PF06441"/>
    </source>
</evidence>
<feature type="domain" description="Epoxide hydrolase N-terminal" evidence="5">
    <location>
        <begin position="17"/>
        <end position="115"/>
    </location>
</feature>
<protein>
    <submittedName>
        <fullName evidence="6">Pimeloyl-ACP methyl ester carboxylesterase</fullName>
    </submittedName>
</protein>
<dbReference type="PANTHER" id="PTHR21661:SF35">
    <property type="entry name" value="EPOXIDE HYDROLASE"/>
    <property type="match status" value="1"/>
</dbReference>
<evidence type="ECO:0000256" key="2">
    <source>
        <dbReference type="ARBA" id="ARBA00022797"/>
    </source>
</evidence>
<evidence type="ECO:0000313" key="6">
    <source>
        <dbReference type="EMBL" id="PYE12426.1"/>
    </source>
</evidence>
<feature type="active site" description="Proton donor" evidence="4">
    <location>
        <position position="301"/>
    </location>
</feature>
<dbReference type="AlphaFoldDB" id="A0A318RCK2"/>
<dbReference type="Proteomes" id="UP000247591">
    <property type="component" value="Unassembled WGS sequence"/>
</dbReference>
<dbReference type="InterPro" id="IPR029058">
    <property type="entry name" value="AB_hydrolase_fold"/>
</dbReference>
<name>A0A318RCK2_WILLI</name>
<dbReference type="GO" id="GO:0004301">
    <property type="term" value="F:epoxide hydrolase activity"/>
    <property type="evidence" value="ECO:0007669"/>
    <property type="project" value="TreeGrafter"/>
</dbReference>
<reference evidence="6 7" key="1">
    <citation type="submission" date="2018-06" db="EMBL/GenBank/DDBJ databases">
        <title>Genomic Encyclopedia of Type Strains, Phase IV (KMG-IV): sequencing the most valuable type-strain genomes for metagenomic binning, comparative biology and taxonomic classification.</title>
        <authorList>
            <person name="Goeker M."/>
        </authorList>
    </citation>
    <scope>NUCLEOTIDE SEQUENCE [LARGE SCALE GENOMIC DNA]</scope>
    <source>
        <strain evidence="6 7">DSM 45521</strain>
    </source>
</reference>
<feature type="active site" description="Nucleophile" evidence="4">
    <location>
        <position position="173"/>
    </location>
</feature>
<evidence type="ECO:0000256" key="1">
    <source>
        <dbReference type="ARBA" id="ARBA00010088"/>
    </source>
</evidence>